<gene>
    <name evidence="5" type="ORF">SI7747_03003446</name>
</gene>
<evidence type="ECO:0000313" key="6">
    <source>
        <dbReference type="Proteomes" id="UP001189122"/>
    </source>
</evidence>
<keyword evidence="6" id="KW-1185">Reference proteome</keyword>
<feature type="compositionally biased region" description="Polar residues" evidence="3">
    <location>
        <begin position="258"/>
        <end position="294"/>
    </location>
</feature>
<feature type="region of interest" description="Disordered" evidence="3">
    <location>
        <begin position="237"/>
        <end position="322"/>
    </location>
</feature>
<reference evidence="5 6" key="1">
    <citation type="submission" date="2019-12" db="EMBL/GenBank/DDBJ databases">
        <authorList>
            <person name="Scholz U."/>
            <person name="Mascher M."/>
            <person name="Fiebig A."/>
        </authorList>
    </citation>
    <scope>NUCLEOTIDE SEQUENCE</scope>
</reference>
<accession>A0A7I8III8</accession>
<evidence type="ECO:0000256" key="1">
    <source>
        <dbReference type="ARBA" id="ARBA00022741"/>
    </source>
</evidence>
<dbReference type="GO" id="GO:0004672">
    <property type="term" value="F:protein kinase activity"/>
    <property type="evidence" value="ECO:0007669"/>
    <property type="project" value="InterPro"/>
</dbReference>
<evidence type="ECO:0000313" key="5">
    <source>
        <dbReference type="EMBL" id="CAA2617277.1"/>
    </source>
</evidence>
<dbReference type="PANTHER" id="PTHR47989:SF47">
    <property type="entry name" value="SERINE_THREONINE-PROTEIN KINASE PBL28-RELATED"/>
    <property type="match status" value="1"/>
</dbReference>
<protein>
    <recommendedName>
        <fullName evidence="4">Protein kinase domain-containing protein</fullName>
    </recommendedName>
</protein>
<dbReference type="Proteomes" id="UP001189122">
    <property type="component" value="Unassembled WGS sequence"/>
</dbReference>
<dbReference type="EMBL" id="LR743590">
    <property type="protein sequence ID" value="CAA2617277.1"/>
    <property type="molecule type" value="Genomic_DNA"/>
</dbReference>
<dbReference type="Pfam" id="PF00069">
    <property type="entry name" value="Pkinase"/>
    <property type="match status" value="1"/>
</dbReference>
<feature type="compositionally biased region" description="Pro residues" evidence="3">
    <location>
        <begin position="160"/>
        <end position="172"/>
    </location>
</feature>
<dbReference type="EMBL" id="CACRZD030000003">
    <property type="protein sequence ID" value="CAA6656975.1"/>
    <property type="molecule type" value="Genomic_DNA"/>
</dbReference>
<dbReference type="SUPFAM" id="SSF56112">
    <property type="entry name" value="Protein kinase-like (PK-like)"/>
    <property type="match status" value="1"/>
</dbReference>
<evidence type="ECO:0000259" key="4">
    <source>
        <dbReference type="PROSITE" id="PS50011"/>
    </source>
</evidence>
<dbReference type="PROSITE" id="PS50011">
    <property type="entry name" value="PROTEIN_KINASE_DOM"/>
    <property type="match status" value="1"/>
</dbReference>
<name>A0A7I8III8_SPIIN</name>
<keyword evidence="2" id="KW-0067">ATP-binding</keyword>
<dbReference type="AlphaFoldDB" id="A0A7I8III8"/>
<keyword evidence="1" id="KW-0547">Nucleotide-binding</keyword>
<organism evidence="5">
    <name type="scientific">Spirodela intermedia</name>
    <name type="common">Intermediate duckweed</name>
    <dbReference type="NCBI Taxonomy" id="51605"/>
    <lineage>
        <taxon>Eukaryota</taxon>
        <taxon>Viridiplantae</taxon>
        <taxon>Streptophyta</taxon>
        <taxon>Embryophyta</taxon>
        <taxon>Tracheophyta</taxon>
        <taxon>Spermatophyta</taxon>
        <taxon>Magnoliopsida</taxon>
        <taxon>Liliopsida</taxon>
        <taxon>Araceae</taxon>
        <taxon>Lemnoideae</taxon>
        <taxon>Spirodela</taxon>
    </lineage>
</organism>
<feature type="domain" description="Protein kinase" evidence="4">
    <location>
        <begin position="142"/>
        <end position="444"/>
    </location>
</feature>
<dbReference type="InterPro" id="IPR000719">
    <property type="entry name" value="Prot_kinase_dom"/>
</dbReference>
<evidence type="ECO:0000256" key="2">
    <source>
        <dbReference type="ARBA" id="ARBA00022840"/>
    </source>
</evidence>
<sequence length="444" mass="46788">MYAAIRYATSPAPPSSLKPPQEPAPGVVPSLLLSGDRCNLAGDPIKFAAGSRPCQFSKISDVFSAVDLSNGTRLCTATRRNLTDDQSSCVACQNAVIAATFALFDATRSKEMVPCGMAATMGIWVSTVPDIGRFRSYVLCMVQILENVGNLGTGNIIPSSPRPPPLPSPPASLPSSSSGGGSRIAKIAPDRCPVGPRQRHHRSRVHGAIDRPLPTEGLYIFTMSELKQATSGFHSRNLLGEGGAGRSTWGRSPAGSRWRSSASTGRSRSLASSTGRWRWSPSSATASSPRWSDTASRERATPWSTSTCPAGTSPPHSAGRSPLRRRLLIAGDVAEALAYLHDLPDGAVVHRDVKPTNVLLTGDGTAKLSDFGVSKVVPREPPTSRRRSREHAATSTLRGLPACLPLREAVQGRAAPRMADVLSVLRAVLAVVEATPVGPTGCAP</sequence>
<dbReference type="InterPro" id="IPR011009">
    <property type="entry name" value="Kinase-like_dom_sf"/>
</dbReference>
<dbReference type="InterPro" id="IPR008271">
    <property type="entry name" value="Ser/Thr_kinase_AS"/>
</dbReference>
<proteinExistence type="predicted"/>
<dbReference type="Gene3D" id="1.10.510.10">
    <property type="entry name" value="Transferase(Phosphotransferase) domain 1"/>
    <property type="match status" value="1"/>
</dbReference>
<dbReference type="PANTHER" id="PTHR47989">
    <property type="entry name" value="OS01G0750732 PROTEIN"/>
    <property type="match status" value="1"/>
</dbReference>
<dbReference type="PROSITE" id="PS00108">
    <property type="entry name" value="PROTEIN_KINASE_ST"/>
    <property type="match status" value="1"/>
</dbReference>
<evidence type="ECO:0000256" key="3">
    <source>
        <dbReference type="SAM" id="MobiDB-lite"/>
    </source>
</evidence>
<feature type="region of interest" description="Disordered" evidence="3">
    <location>
        <begin position="156"/>
        <end position="209"/>
    </location>
</feature>
<dbReference type="GO" id="GO:0005524">
    <property type="term" value="F:ATP binding"/>
    <property type="evidence" value="ECO:0007669"/>
    <property type="project" value="UniProtKB-KW"/>
</dbReference>